<dbReference type="GeneID" id="17293303"/>
<dbReference type="HOGENOM" id="CLU_1002687_0_0_1"/>
<evidence type="ECO:0000259" key="8">
    <source>
        <dbReference type="PROSITE" id="PS51519"/>
    </source>
</evidence>
<evidence type="ECO:0000256" key="3">
    <source>
        <dbReference type="ARBA" id="ARBA00023054"/>
    </source>
</evidence>
<keyword evidence="2" id="KW-0805">Transcription regulation</keyword>
<feature type="region of interest" description="Disordered" evidence="7">
    <location>
        <begin position="150"/>
        <end position="171"/>
    </location>
</feature>
<name>L1IKY5_GUITC</name>
<dbReference type="AlphaFoldDB" id="L1IKY5"/>
<evidence type="ECO:0000256" key="5">
    <source>
        <dbReference type="ARBA" id="ARBA00023163"/>
    </source>
</evidence>
<sequence length="278" mass="31192">MQSCNQRWNDWVNAGLPLDARHSYMCMGYDGFMMPSDKTRSMYGSGVQDYMSSCATNPVPVFGQPSLKSRRNKAGPIIFPRRKAGELQRGANPVLITPELLEHYFDLPLHKAAKHLGVCATAIKKACRKLGIMRWPFRESRCCNKACKDSPIESPSADVHPTEESHDEEEQAVQSFIINDESTEQGKELIEQPKEAEVSCVKEENLAHQKLGAFLQAWTDIKPDEWVDTKDESSPLTSSSSDCYSSEAPGLEIYEILPDGGSSWSLDQVDFEFPLPIW</sequence>
<evidence type="ECO:0000256" key="4">
    <source>
        <dbReference type="ARBA" id="ARBA00023125"/>
    </source>
</evidence>
<dbReference type="InterPro" id="IPR044607">
    <property type="entry name" value="RKD-like"/>
</dbReference>
<dbReference type="RefSeq" id="XP_005823559.1">
    <property type="nucleotide sequence ID" value="XM_005823502.1"/>
</dbReference>
<accession>L1IKY5</accession>
<evidence type="ECO:0000256" key="6">
    <source>
        <dbReference type="ARBA" id="ARBA00023242"/>
    </source>
</evidence>
<organism evidence="9">
    <name type="scientific">Guillardia theta (strain CCMP2712)</name>
    <name type="common">Cryptophyte</name>
    <dbReference type="NCBI Taxonomy" id="905079"/>
    <lineage>
        <taxon>Eukaryota</taxon>
        <taxon>Cryptophyceae</taxon>
        <taxon>Pyrenomonadales</taxon>
        <taxon>Geminigeraceae</taxon>
        <taxon>Guillardia</taxon>
    </lineage>
</organism>
<dbReference type="KEGG" id="gtt:GUITHDRAFT_117234"/>
<keyword evidence="11" id="KW-1185">Reference proteome</keyword>
<evidence type="ECO:0000256" key="2">
    <source>
        <dbReference type="ARBA" id="ARBA00023015"/>
    </source>
</evidence>
<reference evidence="10" key="3">
    <citation type="submission" date="2016-03" db="UniProtKB">
        <authorList>
            <consortium name="EnsemblProtists"/>
        </authorList>
    </citation>
    <scope>IDENTIFICATION</scope>
</reference>
<keyword evidence="3" id="KW-0175">Coiled coil</keyword>
<dbReference type="GO" id="GO:0003677">
    <property type="term" value="F:DNA binding"/>
    <property type="evidence" value="ECO:0007669"/>
    <property type="project" value="UniProtKB-KW"/>
</dbReference>
<proteinExistence type="predicted"/>
<dbReference type="PANTHER" id="PTHR46373:SF2">
    <property type="entry name" value="RWP-RK DOMAIN-CONTAINING PROTEIN"/>
    <property type="match status" value="1"/>
</dbReference>
<dbReference type="PANTHER" id="PTHR46373">
    <property type="entry name" value="PROTEIN RKD4"/>
    <property type="match status" value="1"/>
</dbReference>
<keyword evidence="6" id="KW-0539">Nucleus</keyword>
<dbReference type="PROSITE" id="PS51519">
    <property type="entry name" value="RWP_RK"/>
    <property type="match status" value="1"/>
</dbReference>
<evidence type="ECO:0000313" key="9">
    <source>
        <dbReference type="EMBL" id="EKX36579.1"/>
    </source>
</evidence>
<evidence type="ECO:0000313" key="10">
    <source>
        <dbReference type="EnsemblProtists" id="EKX36579"/>
    </source>
</evidence>
<dbReference type="InterPro" id="IPR003035">
    <property type="entry name" value="RWP-RK_dom"/>
</dbReference>
<comment type="function">
    <text evidence="1">Putative transcription factor.</text>
</comment>
<dbReference type="Pfam" id="PF02042">
    <property type="entry name" value="RWP-RK"/>
    <property type="match status" value="1"/>
</dbReference>
<protein>
    <recommendedName>
        <fullName evidence="8">RWP-RK domain-containing protein</fullName>
    </recommendedName>
</protein>
<keyword evidence="4" id="KW-0238">DNA-binding</keyword>
<evidence type="ECO:0000256" key="1">
    <source>
        <dbReference type="ARBA" id="ARBA00004049"/>
    </source>
</evidence>
<evidence type="ECO:0000256" key="7">
    <source>
        <dbReference type="SAM" id="MobiDB-lite"/>
    </source>
</evidence>
<reference evidence="11" key="2">
    <citation type="submission" date="2012-11" db="EMBL/GenBank/DDBJ databases">
        <authorList>
            <person name="Kuo A."/>
            <person name="Curtis B.A."/>
            <person name="Tanifuji G."/>
            <person name="Burki F."/>
            <person name="Gruber A."/>
            <person name="Irimia M."/>
            <person name="Maruyama S."/>
            <person name="Arias M.C."/>
            <person name="Ball S.G."/>
            <person name="Gile G.H."/>
            <person name="Hirakawa Y."/>
            <person name="Hopkins J.F."/>
            <person name="Rensing S.A."/>
            <person name="Schmutz J."/>
            <person name="Symeonidi A."/>
            <person name="Elias M."/>
            <person name="Eveleigh R.J."/>
            <person name="Herman E.K."/>
            <person name="Klute M.J."/>
            <person name="Nakayama T."/>
            <person name="Obornik M."/>
            <person name="Reyes-Prieto A."/>
            <person name="Armbrust E.V."/>
            <person name="Aves S.J."/>
            <person name="Beiko R.G."/>
            <person name="Coutinho P."/>
            <person name="Dacks J.B."/>
            <person name="Durnford D.G."/>
            <person name="Fast N.M."/>
            <person name="Green B.R."/>
            <person name="Grisdale C."/>
            <person name="Hempe F."/>
            <person name="Henrissat B."/>
            <person name="Hoppner M.P."/>
            <person name="Ishida K.-I."/>
            <person name="Kim E."/>
            <person name="Koreny L."/>
            <person name="Kroth P.G."/>
            <person name="Liu Y."/>
            <person name="Malik S.-B."/>
            <person name="Maier U.G."/>
            <person name="McRose D."/>
            <person name="Mock T."/>
            <person name="Neilson J.A."/>
            <person name="Onodera N.T."/>
            <person name="Poole A.M."/>
            <person name="Pritham E.J."/>
            <person name="Richards T.A."/>
            <person name="Rocap G."/>
            <person name="Roy S.W."/>
            <person name="Sarai C."/>
            <person name="Schaack S."/>
            <person name="Shirato S."/>
            <person name="Slamovits C.H."/>
            <person name="Spencer D.F."/>
            <person name="Suzuki S."/>
            <person name="Worden A.Z."/>
            <person name="Zauner S."/>
            <person name="Barry K."/>
            <person name="Bell C."/>
            <person name="Bharti A.K."/>
            <person name="Crow J.A."/>
            <person name="Grimwood J."/>
            <person name="Kramer R."/>
            <person name="Lindquist E."/>
            <person name="Lucas S."/>
            <person name="Salamov A."/>
            <person name="McFadden G.I."/>
            <person name="Lane C.E."/>
            <person name="Keeling P.J."/>
            <person name="Gray M.W."/>
            <person name="Grigoriev I.V."/>
            <person name="Archibald J.M."/>
        </authorList>
    </citation>
    <scope>NUCLEOTIDE SEQUENCE</scope>
    <source>
        <strain evidence="11">CCMP2712</strain>
    </source>
</reference>
<dbReference type="GO" id="GO:0003700">
    <property type="term" value="F:DNA-binding transcription factor activity"/>
    <property type="evidence" value="ECO:0007669"/>
    <property type="project" value="InterPro"/>
</dbReference>
<evidence type="ECO:0000313" key="11">
    <source>
        <dbReference type="Proteomes" id="UP000011087"/>
    </source>
</evidence>
<reference evidence="9 11" key="1">
    <citation type="journal article" date="2012" name="Nature">
        <title>Algal genomes reveal evolutionary mosaicism and the fate of nucleomorphs.</title>
        <authorList>
            <consortium name="DOE Joint Genome Institute"/>
            <person name="Curtis B.A."/>
            <person name="Tanifuji G."/>
            <person name="Burki F."/>
            <person name="Gruber A."/>
            <person name="Irimia M."/>
            <person name="Maruyama S."/>
            <person name="Arias M.C."/>
            <person name="Ball S.G."/>
            <person name="Gile G.H."/>
            <person name="Hirakawa Y."/>
            <person name="Hopkins J.F."/>
            <person name="Kuo A."/>
            <person name="Rensing S.A."/>
            <person name="Schmutz J."/>
            <person name="Symeonidi A."/>
            <person name="Elias M."/>
            <person name="Eveleigh R.J."/>
            <person name="Herman E.K."/>
            <person name="Klute M.J."/>
            <person name="Nakayama T."/>
            <person name="Obornik M."/>
            <person name="Reyes-Prieto A."/>
            <person name="Armbrust E.V."/>
            <person name="Aves S.J."/>
            <person name="Beiko R.G."/>
            <person name="Coutinho P."/>
            <person name="Dacks J.B."/>
            <person name="Durnford D.G."/>
            <person name="Fast N.M."/>
            <person name="Green B.R."/>
            <person name="Grisdale C.J."/>
            <person name="Hempel F."/>
            <person name="Henrissat B."/>
            <person name="Hoppner M.P."/>
            <person name="Ishida K."/>
            <person name="Kim E."/>
            <person name="Koreny L."/>
            <person name="Kroth P.G."/>
            <person name="Liu Y."/>
            <person name="Malik S.B."/>
            <person name="Maier U.G."/>
            <person name="McRose D."/>
            <person name="Mock T."/>
            <person name="Neilson J.A."/>
            <person name="Onodera N.T."/>
            <person name="Poole A.M."/>
            <person name="Pritham E.J."/>
            <person name="Richards T.A."/>
            <person name="Rocap G."/>
            <person name="Roy S.W."/>
            <person name="Sarai C."/>
            <person name="Schaack S."/>
            <person name="Shirato S."/>
            <person name="Slamovits C.H."/>
            <person name="Spencer D.F."/>
            <person name="Suzuki S."/>
            <person name="Worden A.Z."/>
            <person name="Zauner S."/>
            <person name="Barry K."/>
            <person name="Bell C."/>
            <person name="Bharti A.K."/>
            <person name="Crow J.A."/>
            <person name="Grimwood J."/>
            <person name="Kramer R."/>
            <person name="Lindquist E."/>
            <person name="Lucas S."/>
            <person name="Salamov A."/>
            <person name="McFadden G.I."/>
            <person name="Lane C.E."/>
            <person name="Keeling P.J."/>
            <person name="Gray M.W."/>
            <person name="Grigoriev I.V."/>
            <person name="Archibald J.M."/>
        </authorList>
    </citation>
    <scope>NUCLEOTIDE SEQUENCE</scope>
    <source>
        <strain evidence="9 11">CCMP2712</strain>
    </source>
</reference>
<gene>
    <name evidence="9" type="ORF">GUITHDRAFT_117234</name>
</gene>
<keyword evidence="5" id="KW-0804">Transcription</keyword>
<dbReference type="STRING" id="905079.L1IKY5"/>
<dbReference type="EnsemblProtists" id="EKX36579">
    <property type="protein sequence ID" value="EKX36579"/>
    <property type="gene ID" value="GUITHDRAFT_117234"/>
</dbReference>
<dbReference type="PaxDb" id="55529-EKX36579"/>
<dbReference type="Proteomes" id="UP000011087">
    <property type="component" value="Unassembled WGS sequence"/>
</dbReference>
<dbReference type="OrthoDB" id="6270329at2759"/>
<feature type="domain" description="RWP-RK" evidence="8">
    <location>
        <begin position="82"/>
        <end position="163"/>
    </location>
</feature>
<dbReference type="EMBL" id="JH993071">
    <property type="protein sequence ID" value="EKX36579.1"/>
    <property type="molecule type" value="Genomic_DNA"/>
</dbReference>